<keyword evidence="3" id="KW-0614">Plasmid</keyword>
<geneLocation type="plasmid" evidence="3 4">
    <name>pVL1_6</name>
</geneLocation>
<evidence type="ECO:0000313" key="4">
    <source>
        <dbReference type="Proteomes" id="UP000663508"/>
    </source>
</evidence>
<sequence>MTDDDKQTPDDRAPRRGGRAPSGKRGKFAFRVTAELREKLEAAAAASGRPVSEEIEMRLEASFREPEIIEDAVDRAKNAMLDVLVEKEKKNHGGPYGTYAGLVFGNMLSERVNEAKQMFGSNVEWIFDDAMVGYVYHAMQNTAGLIIVDVVKTYRNSHQPISMMARGLGIDIEGLTEDQMREKVADHFKQHAPPLR</sequence>
<dbReference type="InterPro" id="IPR005569">
    <property type="entry name" value="Arc_DNA-bd_dom"/>
</dbReference>
<dbReference type="EMBL" id="AP024151">
    <property type="protein sequence ID" value="BCM88097.1"/>
    <property type="molecule type" value="Genomic_DNA"/>
</dbReference>
<reference evidence="3" key="1">
    <citation type="submission" date="2020-11" db="EMBL/GenBank/DDBJ databases">
        <title>Complete genome sequence of a novel pathogenic Methylobacterium strain isolated from rice in Vietnam.</title>
        <authorList>
            <person name="Lai K."/>
            <person name="Okazaki S."/>
            <person name="Higashi K."/>
            <person name="Mori H."/>
            <person name="Toyoda A."/>
            <person name="Kurokawa K."/>
        </authorList>
    </citation>
    <scope>NUCLEOTIDE SEQUENCE</scope>
    <source>
        <strain evidence="3">VL1</strain>
        <plasmid evidence="3">pVL1_6</plasmid>
    </source>
</reference>
<dbReference type="KEGG" id="mind:mvi_65580"/>
<dbReference type="SUPFAM" id="SSF47598">
    <property type="entry name" value="Ribbon-helix-helix"/>
    <property type="match status" value="1"/>
</dbReference>
<feature type="compositionally biased region" description="Basic residues" evidence="1">
    <location>
        <begin position="15"/>
        <end position="28"/>
    </location>
</feature>
<evidence type="ECO:0000313" key="3">
    <source>
        <dbReference type="EMBL" id="BCM88097.1"/>
    </source>
</evidence>
<dbReference type="InterPro" id="IPR010985">
    <property type="entry name" value="Ribbon_hlx_hlx"/>
</dbReference>
<dbReference type="Gene3D" id="1.10.1220.10">
    <property type="entry name" value="Met repressor-like"/>
    <property type="match status" value="1"/>
</dbReference>
<accession>A0A8H9C9F4</accession>
<dbReference type="GO" id="GO:0003677">
    <property type="term" value="F:DNA binding"/>
    <property type="evidence" value="ECO:0007669"/>
    <property type="project" value="InterPro"/>
</dbReference>
<proteinExistence type="predicted"/>
<dbReference type="Proteomes" id="UP000663508">
    <property type="component" value="Plasmid pVL1_6"/>
</dbReference>
<evidence type="ECO:0000256" key="1">
    <source>
        <dbReference type="SAM" id="MobiDB-lite"/>
    </source>
</evidence>
<dbReference type="Pfam" id="PF03869">
    <property type="entry name" value="Arc"/>
    <property type="match status" value="1"/>
</dbReference>
<organism evidence="3 4">
    <name type="scientific">Methylobacterium indicum</name>
    <dbReference type="NCBI Taxonomy" id="1775910"/>
    <lineage>
        <taxon>Bacteria</taxon>
        <taxon>Pseudomonadati</taxon>
        <taxon>Pseudomonadota</taxon>
        <taxon>Alphaproteobacteria</taxon>
        <taxon>Hyphomicrobiales</taxon>
        <taxon>Methylobacteriaceae</taxon>
        <taxon>Methylobacterium</taxon>
    </lineage>
</organism>
<dbReference type="RefSeq" id="WP_207184194.1">
    <property type="nucleotide sequence ID" value="NZ_AP024151.1"/>
</dbReference>
<dbReference type="GO" id="GO:0006355">
    <property type="term" value="P:regulation of DNA-templated transcription"/>
    <property type="evidence" value="ECO:0007669"/>
    <property type="project" value="InterPro"/>
</dbReference>
<feature type="domain" description="Arc-like DNA binding" evidence="2">
    <location>
        <begin position="25"/>
        <end position="69"/>
    </location>
</feature>
<gene>
    <name evidence="3" type="ORF">mvi_65580</name>
</gene>
<feature type="region of interest" description="Disordered" evidence="1">
    <location>
        <begin position="1"/>
        <end position="28"/>
    </location>
</feature>
<feature type="compositionally biased region" description="Basic and acidic residues" evidence="1">
    <location>
        <begin position="1"/>
        <end position="14"/>
    </location>
</feature>
<protein>
    <recommendedName>
        <fullName evidence="2">Arc-like DNA binding domain-containing protein</fullName>
    </recommendedName>
</protein>
<name>A0A8H9C9F4_9HYPH</name>
<evidence type="ECO:0000259" key="2">
    <source>
        <dbReference type="Pfam" id="PF03869"/>
    </source>
</evidence>
<dbReference type="InterPro" id="IPR013321">
    <property type="entry name" value="Arc_rbn_hlx_hlx"/>
</dbReference>
<dbReference type="AlphaFoldDB" id="A0A8H9C9F4"/>